<comment type="caution">
    <text evidence="9">The sequence shown here is derived from an EMBL/GenBank/DDBJ whole genome shotgun (WGS) entry which is preliminary data.</text>
</comment>
<protein>
    <submittedName>
        <fullName evidence="9">MFS transporter</fullName>
    </submittedName>
</protein>
<feature type="transmembrane region" description="Helical" evidence="7">
    <location>
        <begin position="73"/>
        <end position="90"/>
    </location>
</feature>
<feature type="domain" description="Major facilitator superfamily (MFS) profile" evidence="8">
    <location>
        <begin position="7"/>
        <end position="447"/>
    </location>
</feature>
<feature type="transmembrane region" description="Helical" evidence="7">
    <location>
        <begin position="160"/>
        <end position="182"/>
    </location>
</feature>
<dbReference type="InterPro" id="IPR011701">
    <property type="entry name" value="MFS"/>
</dbReference>
<gene>
    <name evidence="9" type="ORF">ACFSFX_08625</name>
</gene>
<evidence type="ECO:0000259" key="8">
    <source>
        <dbReference type="PROSITE" id="PS50850"/>
    </source>
</evidence>
<feature type="transmembrane region" description="Helical" evidence="7">
    <location>
        <begin position="299"/>
        <end position="316"/>
    </location>
</feature>
<keyword evidence="5 7" id="KW-1133">Transmembrane helix</keyword>
<dbReference type="RefSeq" id="WP_343878493.1">
    <property type="nucleotide sequence ID" value="NZ_BAAAIJ010000020.1"/>
</dbReference>
<keyword evidence="10" id="KW-1185">Reference proteome</keyword>
<feature type="transmembrane region" description="Helical" evidence="7">
    <location>
        <begin position="262"/>
        <end position="287"/>
    </location>
</feature>
<organism evidence="9 10">
    <name type="scientific">Arthrobacter flavus</name>
    <dbReference type="NCBI Taxonomy" id="95172"/>
    <lineage>
        <taxon>Bacteria</taxon>
        <taxon>Bacillati</taxon>
        <taxon>Actinomycetota</taxon>
        <taxon>Actinomycetes</taxon>
        <taxon>Micrococcales</taxon>
        <taxon>Micrococcaceae</taxon>
        <taxon>Arthrobacter</taxon>
    </lineage>
</organism>
<evidence type="ECO:0000256" key="4">
    <source>
        <dbReference type="ARBA" id="ARBA00022692"/>
    </source>
</evidence>
<keyword evidence="6 7" id="KW-0472">Membrane</keyword>
<dbReference type="PROSITE" id="PS50850">
    <property type="entry name" value="MFS"/>
    <property type="match status" value="1"/>
</dbReference>
<dbReference type="Gene3D" id="1.20.1720.10">
    <property type="entry name" value="Multidrug resistance protein D"/>
    <property type="match status" value="1"/>
</dbReference>
<dbReference type="CDD" id="cd17321">
    <property type="entry name" value="MFS_MMR_MDR_like"/>
    <property type="match status" value="1"/>
</dbReference>
<dbReference type="PRINTS" id="PR01036">
    <property type="entry name" value="TCRTETB"/>
</dbReference>
<evidence type="ECO:0000256" key="3">
    <source>
        <dbReference type="ARBA" id="ARBA00022475"/>
    </source>
</evidence>
<evidence type="ECO:0000256" key="2">
    <source>
        <dbReference type="ARBA" id="ARBA00022448"/>
    </source>
</evidence>
<keyword evidence="4 7" id="KW-0812">Transmembrane</keyword>
<feature type="transmembrane region" description="Helical" evidence="7">
    <location>
        <begin position="133"/>
        <end position="154"/>
    </location>
</feature>
<dbReference type="Pfam" id="PF07690">
    <property type="entry name" value="MFS_1"/>
    <property type="match status" value="1"/>
</dbReference>
<evidence type="ECO:0000313" key="9">
    <source>
        <dbReference type="EMBL" id="MFD1846659.1"/>
    </source>
</evidence>
<reference evidence="10" key="1">
    <citation type="journal article" date="2019" name="Int. J. Syst. Evol. Microbiol.">
        <title>The Global Catalogue of Microorganisms (GCM) 10K type strain sequencing project: providing services to taxonomists for standard genome sequencing and annotation.</title>
        <authorList>
            <consortium name="The Broad Institute Genomics Platform"/>
            <consortium name="The Broad Institute Genome Sequencing Center for Infectious Disease"/>
            <person name="Wu L."/>
            <person name="Ma J."/>
        </authorList>
    </citation>
    <scope>NUCLEOTIDE SEQUENCE [LARGE SCALE GENOMIC DNA]</scope>
    <source>
        <strain evidence="10">JCM 11496</strain>
    </source>
</reference>
<dbReference type="PANTHER" id="PTHR42718">
    <property type="entry name" value="MAJOR FACILITATOR SUPERFAMILY MULTIDRUG TRANSPORTER MFSC"/>
    <property type="match status" value="1"/>
</dbReference>
<evidence type="ECO:0000256" key="1">
    <source>
        <dbReference type="ARBA" id="ARBA00004651"/>
    </source>
</evidence>
<dbReference type="Proteomes" id="UP001597307">
    <property type="component" value="Unassembled WGS sequence"/>
</dbReference>
<feature type="transmembrane region" description="Helical" evidence="7">
    <location>
        <begin position="388"/>
        <end position="411"/>
    </location>
</feature>
<feature type="transmembrane region" description="Helical" evidence="7">
    <location>
        <begin position="226"/>
        <end position="242"/>
    </location>
</feature>
<evidence type="ECO:0000256" key="5">
    <source>
        <dbReference type="ARBA" id="ARBA00022989"/>
    </source>
</evidence>
<feature type="transmembrane region" description="Helical" evidence="7">
    <location>
        <begin position="194"/>
        <end position="214"/>
    </location>
</feature>
<feature type="transmembrane region" description="Helical" evidence="7">
    <location>
        <begin position="328"/>
        <end position="347"/>
    </location>
</feature>
<accession>A0ABW4Q7H3</accession>
<comment type="subcellular location">
    <subcellularLocation>
        <location evidence="1">Cell membrane</location>
        <topology evidence="1">Multi-pass membrane protein</topology>
    </subcellularLocation>
</comment>
<keyword evidence="3" id="KW-1003">Cell membrane</keyword>
<evidence type="ECO:0000256" key="6">
    <source>
        <dbReference type="ARBA" id="ARBA00023136"/>
    </source>
</evidence>
<dbReference type="EMBL" id="JBHUGA010000021">
    <property type="protein sequence ID" value="MFD1846659.1"/>
    <property type="molecule type" value="Genomic_DNA"/>
</dbReference>
<name>A0ABW4Q7H3_9MICC</name>
<dbReference type="SUPFAM" id="SSF103473">
    <property type="entry name" value="MFS general substrate transporter"/>
    <property type="match status" value="1"/>
</dbReference>
<dbReference type="Gene3D" id="1.20.1250.20">
    <property type="entry name" value="MFS general substrate transporter like domains"/>
    <property type="match status" value="1"/>
</dbReference>
<feature type="transmembrane region" description="Helical" evidence="7">
    <location>
        <begin position="102"/>
        <end position="121"/>
    </location>
</feature>
<feature type="transmembrane region" description="Helical" evidence="7">
    <location>
        <begin position="423"/>
        <end position="443"/>
    </location>
</feature>
<dbReference type="PANTHER" id="PTHR42718:SF46">
    <property type="entry name" value="BLR6921 PROTEIN"/>
    <property type="match status" value="1"/>
</dbReference>
<dbReference type="InterPro" id="IPR036259">
    <property type="entry name" value="MFS_trans_sf"/>
</dbReference>
<proteinExistence type="predicted"/>
<sequence length="463" mass="47230">MRSRKVLLFACCLAQLIVVLDSSILTVALPQISTDLAMTTVDLPWIVNAFAIPIAGLLLLSGKLSDRYGAKPVLLAGTLIFTVASLLGGLAPDAGALISARIGQGVGAALISPATLMLLSTSFSTGSARARAFGLWGAASGSGGAIGVLAGGILVEGTSWRWTLLVNVPLGAGLVVLLLFFVAGIQPSRSRGRLDFAGAIAGTTAVTALALAFASLESPLLDVGPAVWIALAVIAAGLFILIELKWVSYPLLPLRRLSGKSLWVLPGAMFLIGGAMTGTFYFLTLYFQLHQGLAPLETGLAFLPLSAAAFIAAAATHPLSKKLGVLRAATLAVILMTAALGTMSGAAHAGSTVIIIMVSVLFGAGMGVAISTIADLVTASFPSEMTGIASGVLTTAQQTGNTIGLAALVSLDTGTGTGSTSHGTPLAGAAFMTFAAALCILNYSKKRRRNPQQPSLKVITYDR</sequence>
<keyword evidence="2" id="KW-0813">Transport</keyword>
<evidence type="ECO:0000256" key="7">
    <source>
        <dbReference type="SAM" id="Phobius"/>
    </source>
</evidence>
<feature type="transmembrane region" description="Helical" evidence="7">
    <location>
        <begin position="353"/>
        <end position="376"/>
    </location>
</feature>
<dbReference type="InterPro" id="IPR020846">
    <property type="entry name" value="MFS_dom"/>
</dbReference>
<evidence type="ECO:0000313" key="10">
    <source>
        <dbReference type="Proteomes" id="UP001597307"/>
    </source>
</evidence>
<feature type="transmembrane region" description="Helical" evidence="7">
    <location>
        <begin position="44"/>
        <end position="61"/>
    </location>
</feature>